<evidence type="ECO:0000259" key="8">
    <source>
        <dbReference type="PROSITE" id="PS50879"/>
    </source>
</evidence>
<dbReference type="InterPro" id="IPR005162">
    <property type="entry name" value="Retrotrans_gag_dom"/>
</dbReference>
<accession>A0AAJ6Y8I7</accession>
<dbReference type="GeneID" id="105141013"/>
<dbReference type="GO" id="GO:0003964">
    <property type="term" value="F:RNA-directed DNA polymerase activity"/>
    <property type="evidence" value="ECO:0007669"/>
    <property type="project" value="UniProtKB-KW"/>
</dbReference>
<organism evidence="9 10">
    <name type="scientific">Populus euphratica</name>
    <name type="common">Euphrates poplar</name>
    <dbReference type="NCBI Taxonomy" id="75702"/>
    <lineage>
        <taxon>Eukaryota</taxon>
        <taxon>Viridiplantae</taxon>
        <taxon>Streptophyta</taxon>
        <taxon>Embryophyta</taxon>
        <taxon>Tracheophyta</taxon>
        <taxon>Spermatophyta</taxon>
        <taxon>Magnoliopsida</taxon>
        <taxon>eudicotyledons</taxon>
        <taxon>Gunneridae</taxon>
        <taxon>Pentapetalae</taxon>
        <taxon>rosids</taxon>
        <taxon>fabids</taxon>
        <taxon>Malpighiales</taxon>
        <taxon>Salicaceae</taxon>
        <taxon>Saliceae</taxon>
        <taxon>Populus</taxon>
    </lineage>
</organism>
<dbReference type="PANTHER" id="PTHR48475">
    <property type="entry name" value="RIBONUCLEASE H"/>
    <property type="match status" value="1"/>
</dbReference>
<dbReference type="Pfam" id="PF24924">
    <property type="entry name" value="DUF7745"/>
    <property type="match status" value="1"/>
</dbReference>
<sequence>MGYGKKPWVPLIGVTGYISYAPALVTRQLGGIQSIPRTIGLSQFTRVYKGVYNEMLESIKHDWGSLVIVKKEIGVRNPTVSERYPEWRNGGVSYMAEVSEYVGTRRKRVNSEEELREQVKYRSPTETLLEQALRPRAGEGTSSQQTCTPQPPPSFIQPFEPQHAAPFALTQSAIPMRIPYIVLTEEKPQRNKIIEENGHEKLAALEERMKAIEGNSLYDPVKAAEMCLVPNVVIPRKFRVPEFVKYTGTQRPITHLKAYYNKMAEVVHDERLLIHFFQDSLSDAALAWYMRLDNTKIKGWKDLVDAFVRQYKFNMDIAPDRSSLQAMEKGNKESVREYAQKWRELAAQYKPDQKYEYHAGAIGHNIDGCIAFKRKILQLIKAGWISFDESPNVNSNPLPNHASRSGGVNNLEIRRGSTSTLRVTMDRLYGMLRQTDYLKTLVKVQTIRNVNEYFKYHQQLGHDIDSCEEFHLEVENMMTLGVLRLMKPKEDELVGTMTGGNKKVEVYRYIPTEKGPPKMILTKPNNTVSGSFNAQPYNYGYSFQNTNPAPVFHAEIGGLTRSGRCFTPEELENHKKAKGKDMVELTKTDEVNKPISDEEANEFLKLMKNNEYSVVDQLKKTPARISLLSLILSSELHRNAFHKVLNEAYVPQDITQDSIEHLVGRIQATNYLYFTDDELDHEGTGHNKPLHITVKCKDCVVAKVLIDNGSALNVLPRHVLDKMPIDASHMKPSTMIVTLQVMDIHPSYNMLLGRPWIHAARAVTSSLHQWVKFIINGNLVTVKAEETLSTMKNVSIPYMETKESKDGNLHAFEVINAEWVPENMIRRKPEIFGAAKMAAKYFLKHGLPFQYDHTTGMPERVNVIKMKCVDQRFGLGFKPGKADFKRAAEIRREKEWPGLKGENQMKIEWRSHQSMKSKSGLSYTSQTHCTVDNWLNFDENIIVMDEEEFGVEDIHEFPRLVEQSDRTWKPAKEELELINMGTEDNKRELKIGKLVSADERGKLIALLQEYVDWDAGFLEVVDYSQWVSNIVVVPKKDNKIRVCVDFRDLNKASLKDNFPLPHIDVLVDSAAKSFTYSFMDGFSGYNQIKMAEQDKKKTTIVTPWGTYCYKVMPFGLKNAGVTYQRAMVTLFHDMMHKEIEIYMDDMIAKSKDEENHIPALKKLFERLRKYQLKLNPVKCTFGVKSGKLLGFMVSNNGIKVDPDKVKAIQAMSAPKTEKEKNPGVWDEDYQKAFDKIKQYLQNPPLLVPPVPGKPLILYLTVTELAMGCVLGQHDETGRKEQAIYYLSKKFTECESRYSMIEKLCCALVWSAKRLREYMLYYTTWLISKIDPLKYIFEKPYMSNRLARWQMLLAEYDIIYKTRKSMKGSAIADHLADNALEDYEPLNFDFPDEDVLVIESDWWTMYFDGVVNVSGNGASVVIISLEGKQYPISIKLQFSCTNNIAEYEAYIHGLKAALELKIRKLEVYEDSMLIICQTKGE</sequence>
<dbReference type="SUPFAM" id="SSF53098">
    <property type="entry name" value="Ribonuclease H-like"/>
    <property type="match status" value="1"/>
</dbReference>
<dbReference type="KEGG" id="peu:105141013"/>
<dbReference type="Gene3D" id="3.30.420.10">
    <property type="entry name" value="Ribonuclease H-like superfamily/Ribonuclease H"/>
    <property type="match status" value="1"/>
</dbReference>
<dbReference type="InterPro" id="IPR043128">
    <property type="entry name" value="Rev_trsase/Diguanyl_cyclase"/>
</dbReference>
<dbReference type="Pfam" id="PF17917">
    <property type="entry name" value="RT_RNaseH"/>
    <property type="match status" value="1"/>
</dbReference>
<evidence type="ECO:0000256" key="5">
    <source>
        <dbReference type="ARBA" id="ARBA00022801"/>
    </source>
</evidence>
<gene>
    <name evidence="10" type="primary">LOC105141013</name>
</gene>
<dbReference type="CDD" id="cd09274">
    <property type="entry name" value="RNase_HI_RT_Ty3"/>
    <property type="match status" value="1"/>
</dbReference>
<dbReference type="PROSITE" id="PS50878">
    <property type="entry name" value="RT_POL"/>
    <property type="match status" value="1"/>
</dbReference>
<dbReference type="InterPro" id="IPR056647">
    <property type="entry name" value="DUF7745"/>
</dbReference>
<dbReference type="CDD" id="cd00303">
    <property type="entry name" value="retropepsin_like"/>
    <property type="match status" value="1"/>
</dbReference>
<keyword evidence="1" id="KW-0808">Transferase</keyword>
<dbReference type="CDD" id="cd09279">
    <property type="entry name" value="RNase_HI_like"/>
    <property type="match status" value="1"/>
</dbReference>
<dbReference type="SUPFAM" id="SSF56672">
    <property type="entry name" value="DNA/RNA polymerases"/>
    <property type="match status" value="1"/>
</dbReference>
<dbReference type="CDD" id="cd01647">
    <property type="entry name" value="RT_LTR"/>
    <property type="match status" value="1"/>
</dbReference>
<proteinExistence type="predicted"/>
<evidence type="ECO:0000256" key="6">
    <source>
        <dbReference type="ARBA" id="ARBA00022918"/>
    </source>
</evidence>
<dbReference type="RefSeq" id="XP_011046379.1">
    <property type="nucleotide sequence ID" value="XM_011048077.1"/>
</dbReference>
<evidence type="ECO:0000256" key="4">
    <source>
        <dbReference type="ARBA" id="ARBA00022759"/>
    </source>
</evidence>
<dbReference type="Pfam" id="PF13456">
    <property type="entry name" value="RVT_3"/>
    <property type="match status" value="1"/>
</dbReference>
<dbReference type="InterPro" id="IPR036397">
    <property type="entry name" value="RNaseH_sf"/>
</dbReference>
<evidence type="ECO:0000256" key="2">
    <source>
        <dbReference type="ARBA" id="ARBA00022695"/>
    </source>
</evidence>
<keyword evidence="3" id="KW-0540">Nuclease</keyword>
<evidence type="ECO:0000313" key="9">
    <source>
        <dbReference type="Proteomes" id="UP000694918"/>
    </source>
</evidence>
<evidence type="ECO:0000256" key="3">
    <source>
        <dbReference type="ARBA" id="ARBA00022722"/>
    </source>
</evidence>
<evidence type="ECO:0000313" key="10">
    <source>
        <dbReference type="RefSeq" id="XP_011046379.1"/>
    </source>
</evidence>
<keyword evidence="9" id="KW-1185">Reference proteome</keyword>
<dbReference type="InterPro" id="IPR041373">
    <property type="entry name" value="RT_RNaseH"/>
</dbReference>
<dbReference type="InterPro" id="IPR000477">
    <property type="entry name" value="RT_dom"/>
</dbReference>
<dbReference type="PROSITE" id="PS50879">
    <property type="entry name" value="RNASE_H_1"/>
    <property type="match status" value="1"/>
</dbReference>
<evidence type="ECO:0000259" key="7">
    <source>
        <dbReference type="PROSITE" id="PS50878"/>
    </source>
</evidence>
<dbReference type="InterPro" id="IPR002156">
    <property type="entry name" value="RNaseH_domain"/>
</dbReference>
<dbReference type="Pfam" id="PF00078">
    <property type="entry name" value="RVT_1"/>
    <property type="match status" value="1"/>
</dbReference>
<protein>
    <submittedName>
        <fullName evidence="10">Uncharacterized protein LOC105141013</fullName>
    </submittedName>
</protein>
<feature type="domain" description="Reverse transcriptase" evidence="7">
    <location>
        <begin position="1014"/>
        <end position="1193"/>
    </location>
</feature>
<dbReference type="PANTHER" id="PTHR48475:SF1">
    <property type="entry name" value="RNASE H TYPE-1 DOMAIN-CONTAINING PROTEIN"/>
    <property type="match status" value="1"/>
</dbReference>
<dbReference type="Pfam" id="PF03732">
    <property type="entry name" value="Retrotrans_gag"/>
    <property type="match status" value="1"/>
</dbReference>
<feature type="domain" description="RNase H type-1" evidence="8">
    <location>
        <begin position="1398"/>
        <end position="1480"/>
    </location>
</feature>
<dbReference type="InterPro" id="IPR043502">
    <property type="entry name" value="DNA/RNA_pol_sf"/>
</dbReference>
<dbReference type="GO" id="GO:0003676">
    <property type="term" value="F:nucleic acid binding"/>
    <property type="evidence" value="ECO:0007669"/>
    <property type="project" value="InterPro"/>
</dbReference>
<dbReference type="Proteomes" id="UP000694918">
    <property type="component" value="Unplaced"/>
</dbReference>
<dbReference type="Gene3D" id="3.30.70.270">
    <property type="match status" value="1"/>
</dbReference>
<keyword evidence="2" id="KW-0548">Nucleotidyltransferase</keyword>
<name>A0AAJ6Y8I7_POPEU</name>
<evidence type="ECO:0000256" key="1">
    <source>
        <dbReference type="ARBA" id="ARBA00022679"/>
    </source>
</evidence>
<dbReference type="GO" id="GO:0004523">
    <property type="term" value="F:RNA-DNA hybrid ribonuclease activity"/>
    <property type="evidence" value="ECO:0007669"/>
    <property type="project" value="InterPro"/>
</dbReference>
<reference evidence="10" key="1">
    <citation type="submission" date="2025-08" db="UniProtKB">
        <authorList>
            <consortium name="RefSeq"/>
        </authorList>
    </citation>
    <scope>IDENTIFICATION</scope>
</reference>
<dbReference type="InterPro" id="IPR012337">
    <property type="entry name" value="RNaseH-like_sf"/>
</dbReference>
<keyword evidence="4" id="KW-0255">Endonuclease</keyword>
<keyword evidence="5" id="KW-0378">Hydrolase</keyword>
<dbReference type="Gene3D" id="3.10.10.10">
    <property type="entry name" value="HIV Type 1 Reverse Transcriptase, subunit A, domain 1"/>
    <property type="match status" value="1"/>
</dbReference>
<keyword evidence="6" id="KW-0695">RNA-directed DNA polymerase</keyword>